<dbReference type="RefSeq" id="WP_052020240.1">
    <property type="nucleotide sequence ID" value="NZ_BAVZ01000007.1"/>
</dbReference>
<keyword evidence="3" id="KW-1185">Reference proteome</keyword>
<dbReference type="eggNOG" id="COG1670">
    <property type="taxonomic scope" value="Bacteria"/>
</dbReference>
<sequence length="193" mass="22160">MFGRSAYHDKRLPVCEGERISLVQITKQDAPYVSEIVSDPFVMRYVTQGTLFNFSRSRRIVSEILSTGRHGSMHYGICLPGRDGPIGVVSFQHWRPEKHEAMIGYMLDRSCWGQGLATEALRLLLDFGFRELELKRIEGKCHAVNTASERVMQKNGMQLEQTMMQRRGLFSSASEMKLYRMTDEMYGILHTSD</sequence>
<proteinExistence type="predicted"/>
<evidence type="ECO:0000313" key="2">
    <source>
        <dbReference type="EMBL" id="GAF08647.1"/>
    </source>
</evidence>
<dbReference type="PANTHER" id="PTHR43792">
    <property type="entry name" value="GNAT FAMILY, PUTATIVE (AFU_ORTHOLOGUE AFUA_3G00765)-RELATED-RELATED"/>
    <property type="match status" value="1"/>
</dbReference>
<dbReference type="EMBL" id="BAVZ01000007">
    <property type="protein sequence ID" value="GAF08647.1"/>
    <property type="molecule type" value="Genomic_DNA"/>
</dbReference>
<dbReference type="InterPro" id="IPR000182">
    <property type="entry name" value="GNAT_dom"/>
</dbReference>
<evidence type="ECO:0000259" key="1">
    <source>
        <dbReference type="PROSITE" id="PS51186"/>
    </source>
</evidence>
<gene>
    <name evidence="2" type="ORF">JCM16418_2733</name>
</gene>
<dbReference type="PROSITE" id="PS51186">
    <property type="entry name" value="GNAT"/>
    <property type="match status" value="1"/>
</dbReference>
<keyword evidence="2" id="KW-0808">Transferase</keyword>
<organism evidence="2 3">
    <name type="scientific">Paenibacillus pini JCM 16418</name>
    <dbReference type="NCBI Taxonomy" id="1236976"/>
    <lineage>
        <taxon>Bacteria</taxon>
        <taxon>Bacillati</taxon>
        <taxon>Bacillota</taxon>
        <taxon>Bacilli</taxon>
        <taxon>Bacillales</taxon>
        <taxon>Paenibacillaceae</taxon>
        <taxon>Paenibacillus</taxon>
    </lineage>
</organism>
<comment type="caution">
    <text evidence="2">The sequence shown here is derived from an EMBL/GenBank/DDBJ whole genome shotgun (WGS) entry which is preliminary data.</text>
</comment>
<dbReference type="InterPro" id="IPR016181">
    <property type="entry name" value="Acyl_CoA_acyltransferase"/>
</dbReference>
<reference evidence="2 3" key="1">
    <citation type="journal article" date="2014" name="Genome Announc.">
        <title>Draft Genome Sequence of Paenibacillus pini JCM 16418T, Isolated from the Rhizosphere of Pine Tree.</title>
        <authorList>
            <person name="Yuki M."/>
            <person name="Oshima K."/>
            <person name="Suda W."/>
            <person name="Oshida Y."/>
            <person name="Kitamura K."/>
            <person name="Iida Y."/>
            <person name="Hattori M."/>
            <person name="Ohkuma M."/>
        </authorList>
    </citation>
    <scope>NUCLEOTIDE SEQUENCE [LARGE SCALE GENOMIC DNA]</scope>
    <source>
        <strain evidence="2 3">JCM 16418</strain>
    </source>
</reference>
<dbReference type="GO" id="GO:0016747">
    <property type="term" value="F:acyltransferase activity, transferring groups other than amino-acyl groups"/>
    <property type="evidence" value="ECO:0007669"/>
    <property type="project" value="InterPro"/>
</dbReference>
<evidence type="ECO:0000313" key="3">
    <source>
        <dbReference type="Proteomes" id="UP000019364"/>
    </source>
</evidence>
<dbReference type="STRING" id="1236976.JCM16418_2733"/>
<protein>
    <submittedName>
        <fullName evidence="2">Acetyltransferase</fullName>
    </submittedName>
</protein>
<dbReference type="Pfam" id="PF13302">
    <property type="entry name" value="Acetyltransf_3"/>
    <property type="match status" value="1"/>
</dbReference>
<dbReference type="Proteomes" id="UP000019364">
    <property type="component" value="Unassembled WGS sequence"/>
</dbReference>
<accession>W7YJI7</accession>
<dbReference type="Gene3D" id="3.40.630.30">
    <property type="match status" value="1"/>
</dbReference>
<dbReference type="InterPro" id="IPR051531">
    <property type="entry name" value="N-acetyltransferase"/>
</dbReference>
<dbReference type="AlphaFoldDB" id="W7YJI7"/>
<feature type="domain" description="N-acetyltransferase" evidence="1">
    <location>
        <begin position="20"/>
        <end position="181"/>
    </location>
</feature>
<name>W7YJI7_9BACL</name>
<dbReference type="SUPFAM" id="SSF55729">
    <property type="entry name" value="Acyl-CoA N-acyltransferases (Nat)"/>
    <property type="match status" value="1"/>
</dbReference>
<dbReference type="OrthoDB" id="2636883at2"/>